<reference evidence="1 2" key="1">
    <citation type="journal article" date="2014" name="Genome Announc.">
        <title>Complete Genome Sequences of Two Escherichia coli O145:H28 Outbreak Strains of Food Origin.</title>
        <authorList>
            <person name="Cooper K.K."/>
            <person name="Mandrell R.E."/>
            <person name="Louie J.W."/>
            <person name="Korlach J."/>
            <person name="Clark T.A."/>
            <person name="Parker C.T."/>
            <person name="Huynh S."/>
            <person name="Chain P.S."/>
            <person name="Ahmed S."/>
            <person name="Carter M.Q."/>
        </authorList>
    </citation>
    <scope>NUCLEOTIDE SEQUENCE [LARGE SCALE GENOMIC DNA]</scope>
    <source>
        <strain evidence="1 2">RM12581</strain>
    </source>
</reference>
<organism evidence="1 2">
    <name type="scientific">Escherichia coli O145:H28 (strain RM12581)</name>
    <dbReference type="NCBI Taxonomy" id="1248823"/>
    <lineage>
        <taxon>Bacteria</taxon>
        <taxon>Pseudomonadati</taxon>
        <taxon>Pseudomonadota</taxon>
        <taxon>Gammaproteobacteria</taxon>
        <taxon>Enterobacterales</taxon>
        <taxon>Enterobacteriaceae</taxon>
        <taxon>Escherichia</taxon>
    </lineage>
</organism>
<sequence>MIFIRHAVTIFSQYKPVRPLRQIRNIGYDKSLSLHSNRIILRHS</sequence>
<dbReference type="Proteomes" id="UP000025231">
    <property type="component" value="Chromosome"/>
</dbReference>
<evidence type="ECO:0000313" key="2">
    <source>
        <dbReference type="Proteomes" id="UP000025231"/>
    </source>
</evidence>
<proteinExistence type="predicted"/>
<gene>
    <name evidence="1" type="ORF">ECRM12581_12805</name>
</gene>
<accession>A0ABC7ZTH6</accession>
<protein>
    <submittedName>
        <fullName evidence="1">Uncharacterized protein</fullName>
    </submittedName>
</protein>
<dbReference type="EMBL" id="CP007136">
    <property type="protein sequence ID" value="AHY71091.1"/>
    <property type="molecule type" value="Genomic_DNA"/>
</dbReference>
<evidence type="ECO:0000313" key="1">
    <source>
        <dbReference type="EMBL" id="AHY71091.1"/>
    </source>
</evidence>
<dbReference type="AlphaFoldDB" id="A0ABC7ZTH6"/>
<name>A0ABC7ZTH6_ECOLR</name>